<name>A0A3B0WG95_9ZZZZ</name>
<protein>
    <recommendedName>
        <fullName evidence="4">DUF3322 and DUF2220 domain-containing protein</fullName>
    </recommendedName>
</protein>
<dbReference type="InterPro" id="IPR024534">
    <property type="entry name" value="JetD_C"/>
</dbReference>
<organism evidence="3">
    <name type="scientific">hydrothermal vent metagenome</name>
    <dbReference type="NCBI Taxonomy" id="652676"/>
    <lineage>
        <taxon>unclassified sequences</taxon>
        <taxon>metagenomes</taxon>
        <taxon>ecological metagenomes</taxon>
    </lineage>
</organism>
<feature type="domain" description="DUF3322" evidence="2">
    <location>
        <begin position="14"/>
        <end position="199"/>
    </location>
</feature>
<dbReference type="InterPro" id="IPR024537">
    <property type="entry name" value="DUF3322"/>
</dbReference>
<dbReference type="EMBL" id="UOFC01000206">
    <property type="protein sequence ID" value="VAW48429.1"/>
    <property type="molecule type" value="Genomic_DNA"/>
</dbReference>
<accession>A0A3B0WG95</accession>
<dbReference type="InterPro" id="IPR014544">
    <property type="entry name" value="UCP028408"/>
</dbReference>
<evidence type="ECO:0008006" key="4">
    <source>
        <dbReference type="Google" id="ProtNLM"/>
    </source>
</evidence>
<dbReference type="Pfam" id="PF09983">
    <property type="entry name" value="JetD_C"/>
    <property type="match status" value="1"/>
</dbReference>
<reference evidence="3" key="1">
    <citation type="submission" date="2018-06" db="EMBL/GenBank/DDBJ databases">
        <authorList>
            <person name="Zhirakovskaya E."/>
        </authorList>
    </citation>
    <scope>NUCLEOTIDE SEQUENCE</scope>
</reference>
<proteinExistence type="predicted"/>
<dbReference type="AlphaFoldDB" id="A0A3B0WG95"/>
<dbReference type="PIRSF" id="PIRSF028408">
    <property type="entry name" value="UCP028408"/>
    <property type="match status" value="1"/>
</dbReference>
<evidence type="ECO:0000313" key="3">
    <source>
        <dbReference type="EMBL" id="VAW48429.1"/>
    </source>
</evidence>
<evidence type="ECO:0000259" key="1">
    <source>
        <dbReference type="Pfam" id="PF09983"/>
    </source>
</evidence>
<sequence>MAINSSNSSWGLLPSEIRTLILKREWNNEPRLKARLLNRTPFPIRIGLKPPTGRSAIADITHFQAFITEWRSYPVQKQICWESRHYRAISEQNVPTFFELENLKELIEFVGKEAHQRSEKWMENMAPMLLISEALYPTLVKHLKTIEQMHFSDAELLSRLIPQLSFQMGVGQYLRALPLVGVDTKFLETYQAFISDILDALHNDAITESGGLLEWLGCLKNPKGWLTIRPLCKKAKAGLAGFPVMQLHSDVLREHALPATHILVVENMQSGLGLPFMKDTIAVFGGGKNVSWMDANWLKSKQVAYWGDIDSWGLNILSDVRAKLNSVKAIMMDSETIKQHEDRMVLEPKPLEYLPQCLTESEAQLFLDLKNRHYVNTRLEQERLSPDYIHNKLNAWLLS</sequence>
<dbReference type="Pfam" id="PF11795">
    <property type="entry name" value="DUF3322"/>
    <property type="match status" value="1"/>
</dbReference>
<evidence type="ECO:0000259" key="2">
    <source>
        <dbReference type="Pfam" id="PF11795"/>
    </source>
</evidence>
<feature type="domain" description="Wadjet protein JetD C-terminal" evidence="1">
    <location>
        <begin position="219"/>
        <end position="393"/>
    </location>
</feature>
<gene>
    <name evidence="3" type="ORF">MNBD_GAMMA03-975</name>
</gene>